<dbReference type="OrthoDB" id="5849614at2759"/>
<sequence>MQSASLLVKCTKQFQNVMISVITEVSVITLETVTAKMVLVVSLVKYLVLVVLLTVILPTRAEVRKAPPPPGGRRHLKRESLSAMWGDGVLNYSVNERPPSFMPPAIPLVSINPSSPQARSSDHLLTHVSVSSPSSKLKATFTRVPSMRPKEPPPVVPSRPRESRIAELYRERGAEMGILSPVPVDFASRDLPSPPANEEGVSMKKDAVRPVQPPPLPPSKHLKPSLNLENVDRPPLPQKPPKVLGRTETGVDVRELAAKFDAKLHSKMFSQLLPLTFCQLSIMAGYIAVTQFI</sequence>
<feature type="region of interest" description="Disordered" evidence="1">
    <location>
        <begin position="187"/>
        <end position="245"/>
    </location>
</feature>
<evidence type="ECO:0000313" key="3">
    <source>
        <dbReference type="EMBL" id="VDM57360.1"/>
    </source>
</evidence>
<gene>
    <name evidence="3" type="ORF">ACOC_LOCUS5775</name>
</gene>
<dbReference type="EMBL" id="UYYA01003893">
    <property type="protein sequence ID" value="VDM57360.1"/>
    <property type="molecule type" value="Genomic_DNA"/>
</dbReference>
<reference evidence="5" key="1">
    <citation type="submission" date="2017-02" db="UniProtKB">
        <authorList>
            <consortium name="WormBaseParasite"/>
        </authorList>
    </citation>
    <scope>IDENTIFICATION</scope>
</reference>
<accession>A0A0R3PLW1</accession>
<reference evidence="3 4" key="2">
    <citation type="submission" date="2018-11" db="EMBL/GenBank/DDBJ databases">
        <authorList>
            <consortium name="Pathogen Informatics"/>
        </authorList>
    </citation>
    <scope>NUCLEOTIDE SEQUENCE [LARGE SCALE GENOMIC DNA]</scope>
    <source>
        <strain evidence="3 4">Costa Rica</strain>
    </source>
</reference>
<dbReference type="WBParaSite" id="ACOC_0000577401-mRNA-1">
    <property type="protein sequence ID" value="ACOC_0000577401-mRNA-1"/>
    <property type="gene ID" value="ACOC_0000577401"/>
</dbReference>
<dbReference type="Proteomes" id="UP000267027">
    <property type="component" value="Unassembled WGS sequence"/>
</dbReference>
<evidence type="ECO:0000256" key="2">
    <source>
        <dbReference type="SAM" id="Phobius"/>
    </source>
</evidence>
<keyword evidence="2" id="KW-0472">Membrane</keyword>
<keyword evidence="4" id="KW-1185">Reference proteome</keyword>
<organism evidence="5">
    <name type="scientific">Angiostrongylus costaricensis</name>
    <name type="common">Nematode worm</name>
    <dbReference type="NCBI Taxonomy" id="334426"/>
    <lineage>
        <taxon>Eukaryota</taxon>
        <taxon>Metazoa</taxon>
        <taxon>Ecdysozoa</taxon>
        <taxon>Nematoda</taxon>
        <taxon>Chromadorea</taxon>
        <taxon>Rhabditida</taxon>
        <taxon>Rhabditina</taxon>
        <taxon>Rhabditomorpha</taxon>
        <taxon>Strongyloidea</taxon>
        <taxon>Metastrongylidae</taxon>
        <taxon>Angiostrongylus</taxon>
    </lineage>
</organism>
<protein>
    <submittedName>
        <fullName evidence="5">Transmembrane protein</fullName>
    </submittedName>
</protein>
<keyword evidence="2" id="KW-1133">Transmembrane helix</keyword>
<feature type="transmembrane region" description="Helical" evidence="2">
    <location>
        <begin position="37"/>
        <end position="57"/>
    </location>
</feature>
<dbReference type="STRING" id="334426.A0A0R3PLW1"/>
<evidence type="ECO:0000313" key="4">
    <source>
        <dbReference type="Proteomes" id="UP000267027"/>
    </source>
</evidence>
<evidence type="ECO:0000313" key="5">
    <source>
        <dbReference type="WBParaSite" id="ACOC_0000577401-mRNA-1"/>
    </source>
</evidence>
<proteinExistence type="predicted"/>
<name>A0A0R3PLW1_ANGCS</name>
<keyword evidence="2" id="KW-0812">Transmembrane</keyword>
<feature type="region of interest" description="Disordered" evidence="1">
    <location>
        <begin position="136"/>
        <end position="161"/>
    </location>
</feature>
<dbReference type="AlphaFoldDB" id="A0A0R3PLW1"/>
<evidence type="ECO:0000256" key="1">
    <source>
        <dbReference type="SAM" id="MobiDB-lite"/>
    </source>
</evidence>